<dbReference type="RefSeq" id="WP_083415213.1">
    <property type="nucleotide sequence ID" value="NZ_JRYB01000001.1"/>
</dbReference>
<comment type="caution">
    <text evidence="3">The sequence shown here is derived from an EMBL/GenBank/DDBJ whole genome shotgun (WGS) entry which is preliminary data.</text>
</comment>
<dbReference type="Proteomes" id="UP000180246">
    <property type="component" value="Unassembled WGS sequence"/>
</dbReference>
<protein>
    <recommendedName>
        <fullName evidence="2">PcRGLX/YetA-like N-terminal RIFT barrel domain-containing protein</fullName>
    </recommendedName>
</protein>
<evidence type="ECO:0000313" key="3">
    <source>
        <dbReference type="EMBL" id="OIJ43536.1"/>
    </source>
</evidence>
<sequence>MSGPSSFSAPRLFRLLAAALVLTSTAALAASPLAEVRIQNLRSDQADVPFTFGQVFAPGDLGKNERLAARLQDGALLPLQVDVKATHADGSVRHAVLSGVLPRLGARANADLDLVKERAPQPRAADITVKRLLADGLTASVTLTIDGVTYRATLAEAAAGARGEKNTGAWLDGPLAREWRGLAPFKAQGGAAHPLLDARFAVRWYPGLERQARVEVVVENTRTFQAGARNLDYDVEVEVGGRTVYAREGLRHYHHARWRQLAWWNETRAPELHIRPDSAYLIASRAVPNYDQGIKPSERSLADQASRLGSGKTGPMTIGPVNRYMPATGGRDDIGPLPGWSVQYLLSSDLRARASMIAAAEGSGSWSIHLRDERTGYPLRTDTPANRLVSTHMNLANRPPLPVPRCAGKGLCDTPYKHDTSHQPSLAYLPYLLTGDYYYLEELHFWAASNPLETDPGNSGRGQGLVRWQQVRGQAWSLRTLGHAAYITPDAHPLKGYFAKQLDNNLAFYHATYVVGNPNRLGVYDSSGASSFKVKASAPWQDDFLTWSFGYLAELGFDKALPILRWKAKYAVGRMTTPGFCWIQASAYHLEFRPGPKEPLFDDLATMYQFNFGGDSILNESKKLKHPQGLKYIDQPCASREQSDWLRTASKGRWSPGRMSGYSDSPLGYPANMQPALAVAATSGIPHAAEAWKRFDARADKPDYSKMPVWAIVPRNKTQGD</sequence>
<feature type="chain" id="PRO_5013114201" description="PcRGLX/YetA-like N-terminal RIFT barrel domain-containing protein" evidence="1">
    <location>
        <begin position="30"/>
        <end position="721"/>
    </location>
</feature>
<feature type="domain" description="PcRGLX/YetA-like N-terminal RIFT barrel" evidence="2">
    <location>
        <begin position="36"/>
        <end position="94"/>
    </location>
</feature>
<gene>
    <name evidence="3" type="ORF">LO55_1341</name>
</gene>
<evidence type="ECO:0000259" key="2">
    <source>
        <dbReference type="Pfam" id="PF19501"/>
    </source>
</evidence>
<evidence type="ECO:0000256" key="1">
    <source>
        <dbReference type="SAM" id="SignalP"/>
    </source>
</evidence>
<dbReference type="EMBL" id="JRYB01000001">
    <property type="protein sequence ID" value="OIJ43536.1"/>
    <property type="molecule type" value="Genomic_DNA"/>
</dbReference>
<dbReference type="Pfam" id="PF19501">
    <property type="entry name" value="PcRGLX_1st"/>
    <property type="match status" value="1"/>
</dbReference>
<accession>A0A1S2NEL5</accession>
<feature type="signal peptide" evidence="1">
    <location>
        <begin position="1"/>
        <end position="29"/>
    </location>
</feature>
<dbReference type="AlphaFoldDB" id="A0A1S2NEL5"/>
<reference evidence="3 4" key="1">
    <citation type="submission" date="2014-10" db="EMBL/GenBank/DDBJ databases">
        <authorList>
            <person name="Seo M.-J."/>
            <person name="Seok Y.J."/>
            <person name="Cha I.-T."/>
        </authorList>
    </citation>
    <scope>NUCLEOTIDE SEQUENCE [LARGE SCALE GENOMIC DNA]</scope>
    <source>
        <strain evidence="3 4">NEU</strain>
    </source>
</reference>
<keyword evidence="1" id="KW-0732">Signal</keyword>
<dbReference type="InterPro" id="IPR048329">
    <property type="entry name" value="PcRGLX_1st"/>
</dbReference>
<evidence type="ECO:0000313" key="4">
    <source>
        <dbReference type="Proteomes" id="UP000180246"/>
    </source>
</evidence>
<name>A0A1S2NEL5_9BURK</name>
<organism evidence="3 4">
    <name type="scientific">Massilia timonae</name>
    <dbReference type="NCBI Taxonomy" id="47229"/>
    <lineage>
        <taxon>Bacteria</taxon>
        <taxon>Pseudomonadati</taxon>
        <taxon>Pseudomonadota</taxon>
        <taxon>Betaproteobacteria</taxon>
        <taxon>Burkholderiales</taxon>
        <taxon>Oxalobacteraceae</taxon>
        <taxon>Telluria group</taxon>
        <taxon>Massilia</taxon>
    </lineage>
</organism>
<proteinExistence type="predicted"/>